<accession>X1BBG9</accession>
<protein>
    <recommendedName>
        <fullName evidence="2">MalT-like TPR region domain-containing protein</fullName>
    </recommendedName>
</protein>
<dbReference type="EMBL" id="BART01009602">
    <property type="protein sequence ID" value="GAG78562.1"/>
    <property type="molecule type" value="Genomic_DNA"/>
</dbReference>
<sequence length="266" mass="30387">TNDLTIIDEINPYISRLQENAEKENSYTIIARTNLLQARIALIQMNMGDARRFLTKAQEIADENGYQHLAQTISIEHDNLLGQLGVWENLKKTNAPLSERIDLASLSGSIENLIEAKEAIMPEILNEQPVLLLILMEGGVLLLSYQFADEWKSNDEIFGSFLTAFMSFSNEFFTEGLDRAIFGQYTVLMKTISKYSICYLYKGQTYLAQKKLGYFIERLQNVPSIMQTLDKFYETSQVIELKDFPFLEGFITEIFTSKNPGNINTN</sequence>
<feature type="non-terminal residue" evidence="1">
    <location>
        <position position="1"/>
    </location>
</feature>
<reference evidence="1" key="1">
    <citation type="journal article" date="2014" name="Front. Microbiol.">
        <title>High frequency of phylogenetically diverse reductive dehalogenase-homologous genes in deep subseafloor sedimentary metagenomes.</title>
        <authorList>
            <person name="Kawai M."/>
            <person name="Futagami T."/>
            <person name="Toyoda A."/>
            <person name="Takaki Y."/>
            <person name="Nishi S."/>
            <person name="Hori S."/>
            <person name="Arai W."/>
            <person name="Tsubouchi T."/>
            <person name="Morono Y."/>
            <person name="Uchiyama I."/>
            <person name="Ito T."/>
            <person name="Fujiyama A."/>
            <person name="Inagaki F."/>
            <person name="Takami H."/>
        </authorList>
    </citation>
    <scope>NUCLEOTIDE SEQUENCE</scope>
    <source>
        <strain evidence="1">Expedition CK06-06</strain>
    </source>
</reference>
<organism evidence="1">
    <name type="scientific">marine sediment metagenome</name>
    <dbReference type="NCBI Taxonomy" id="412755"/>
    <lineage>
        <taxon>unclassified sequences</taxon>
        <taxon>metagenomes</taxon>
        <taxon>ecological metagenomes</taxon>
    </lineage>
</organism>
<name>X1BBG9_9ZZZZ</name>
<comment type="caution">
    <text evidence="1">The sequence shown here is derived from an EMBL/GenBank/DDBJ whole genome shotgun (WGS) entry which is preliminary data.</text>
</comment>
<proteinExistence type="predicted"/>
<dbReference type="AlphaFoldDB" id="X1BBG9"/>
<evidence type="ECO:0000313" key="1">
    <source>
        <dbReference type="EMBL" id="GAG78562.1"/>
    </source>
</evidence>
<evidence type="ECO:0008006" key="2">
    <source>
        <dbReference type="Google" id="ProtNLM"/>
    </source>
</evidence>
<gene>
    <name evidence="1" type="ORF">S01H4_21234</name>
</gene>